<dbReference type="PANTHER" id="PTHR10925:SF5">
    <property type="entry name" value="RNA CYTIDINE ACETYLTRANSFERASE"/>
    <property type="match status" value="1"/>
</dbReference>
<feature type="binding site" evidence="10">
    <location>
        <begin position="631"/>
        <end position="633"/>
    </location>
    <ligand>
        <name>acetyl-CoA</name>
        <dbReference type="ChEBI" id="CHEBI:57288"/>
    </ligand>
</feature>
<dbReference type="InterPro" id="IPR027992">
    <property type="entry name" value="tRNA_bind_dom"/>
</dbReference>
<keyword evidence="16" id="KW-1185">Reference proteome</keyword>
<keyword evidence="4 10" id="KW-0819">tRNA processing</keyword>
<dbReference type="FunCoup" id="A0A6P4A663">
    <property type="interactions" value="3433"/>
</dbReference>
<dbReference type="InterPro" id="IPR033688">
    <property type="entry name" value="NAT10"/>
</dbReference>
<protein>
    <recommendedName>
        <fullName evidence="9 10">RNA cytidine acetyltransferase</fullName>
        <ecNumber evidence="10">2.3.1.-</ecNumber>
    </recommendedName>
    <alternativeName>
        <fullName evidence="10">18S rRNA cytosine acetyltransferase</fullName>
    </alternativeName>
</protein>
<evidence type="ECO:0000256" key="8">
    <source>
        <dbReference type="ARBA" id="ARBA00023315"/>
    </source>
</evidence>
<dbReference type="HAMAP" id="MF_03211">
    <property type="entry name" value="RNA_acetyltr_Nat10"/>
    <property type="match status" value="1"/>
</dbReference>
<evidence type="ECO:0000259" key="12">
    <source>
        <dbReference type="Pfam" id="PF05127"/>
    </source>
</evidence>
<dbReference type="GO" id="GO:1990883">
    <property type="term" value="F:18S rRNA cytidine N-acetyltransferase activity"/>
    <property type="evidence" value="ECO:0007669"/>
    <property type="project" value="TreeGrafter"/>
</dbReference>
<dbReference type="InterPro" id="IPR007807">
    <property type="entry name" value="TcmA/NAT10_helicase"/>
</dbReference>
<dbReference type="GO" id="GO:0030686">
    <property type="term" value="C:90S preribosome"/>
    <property type="evidence" value="ECO:0007669"/>
    <property type="project" value="TreeGrafter"/>
</dbReference>
<accession>A0A6P4A663</accession>
<dbReference type="Proteomes" id="UP001652623">
    <property type="component" value="Chromosome 7"/>
</dbReference>
<dbReference type="GO" id="GO:0005730">
    <property type="term" value="C:nucleolus"/>
    <property type="evidence" value="ECO:0007669"/>
    <property type="project" value="UniProtKB-SubCell"/>
</dbReference>
<feature type="binding site" evidence="10">
    <location>
        <begin position="298"/>
        <end position="307"/>
    </location>
    <ligand>
        <name>ATP</name>
        <dbReference type="ChEBI" id="CHEBI:30616"/>
    </ligand>
</feature>
<feature type="compositionally biased region" description="Low complexity" evidence="11">
    <location>
        <begin position="1003"/>
        <end position="1012"/>
    </location>
</feature>
<dbReference type="FunFam" id="3.40.50.300:FF:002218">
    <property type="entry name" value="tRNA(Met) cytidine acetyltransferase TmcA"/>
    <property type="match status" value="1"/>
</dbReference>
<evidence type="ECO:0000256" key="2">
    <source>
        <dbReference type="ARBA" id="ARBA00022552"/>
    </source>
</evidence>
<dbReference type="Gene3D" id="3.40.50.300">
    <property type="entry name" value="P-loop containing nucleotide triphosphate hydrolases"/>
    <property type="match status" value="1"/>
</dbReference>
<dbReference type="Gene3D" id="3.40.50.11040">
    <property type="match status" value="1"/>
</dbReference>
<dbReference type="Pfam" id="PF05127">
    <property type="entry name" value="NAT10_TcmA_helicase"/>
    <property type="match status" value="1"/>
</dbReference>
<evidence type="ECO:0000256" key="9">
    <source>
        <dbReference type="ARBA" id="ARBA00068357"/>
    </source>
</evidence>
<feature type="binding site" evidence="10">
    <location>
        <begin position="638"/>
        <end position="644"/>
    </location>
    <ligand>
        <name>acetyl-CoA</name>
        <dbReference type="ChEBI" id="CHEBI:57288"/>
    </ligand>
</feature>
<keyword evidence="2 10" id="KW-0698">rRNA processing</keyword>
<feature type="binding site" evidence="10">
    <location>
        <position position="472"/>
    </location>
    <ligand>
        <name>ATP</name>
        <dbReference type="ChEBI" id="CHEBI:30616"/>
    </ligand>
</feature>
<dbReference type="GeneID" id="107425552"/>
<keyword evidence="6 10" id="KW-0067">ATP-binding</keyword>
<evidence type="ECO:0000256" key="11">
    <source>
        <dbReference type="SAM" id="MobiDB-lite"/>
    </source>
</evidence>
<dbReference type="PANTHER" id="PTHR10925">
    <property type="entry name" value="N-ACETYLTRANSFERASE 10"/>
    <property type="match status" value="1"/>
</dbReference>
<comment type="similarity">
    <text evidence="10">Belongs to the RNA cytidine acetyltransferase family. NAT10 subfamily.</text>
</comment>
<evidence type="ECO:0000256" key="1">
    <source>
        <dbReference type="ARBA" id="ARBA00004604"/>
    </source>
</evidence>
<evidence type="ECO:0000256" key="3">
    <source>
        <dbReference type="ARBA" id="ARBA00022679"/>
    </source>
</evidence>
<dbReference type="GO" id="GO:0000049">
    <property type="term" value="F:tRNA binding"/>
    <property type="evidence" value="ECO:0007669"/>
    <property type="project" value="TreeGrafter"/>
</dbReference>
<evidence type="ECO:0000256" key="4">
    <source>
        <dbReference type="ARBA" id="ARBA00022694"/>
    </source>
</evidence>
<dbReference type="GO" id="GO:1904812">
    <property type="term" value="P:rRNA acetylation involved in maturation of SSU-rRNA"/>
    <property type="evidence" value="ECO:0007669"/>
    <property type="project" value="InterPro"/>
</dbReference>
<feature type="domain" description="TmcA/NAT10 N-terminal" evidence="13">
    <location>
        <begin position="19"/>
        <end position="212"/>
    </location>
</feature>
<comment type="function">
    <text evidence="10">RNA cytidine acetyltransferase with specificity toward both 18S rRNA and tRNAs. Catalyzes the formation of N(4)-acetylcytidine (ac4C) in 18S rRNA. Required for early nucleolar cleavages of precursor rRNA at sites A0, A1 and A2 during 18S rRNA synthesis. Catalyzes the formation of ac4C in serine and leucine tRNAs. Requires a tRNA-binding adapter protein for full tRNA acetyltransferase activity but not for 18S rRNA acetylation.</text>
</comment>
<dbReference type="InterPro" id="IPR027417">
    <property type="entry name" value="P-loop_NTPase"/>
</dbReference>
<dbReference type="EC" id="2.3.1.-" evidence="10"/>
<dbReference type="InterPro" id="IPR032672">
    <property type="entry name" value="TmcA/NAT10/Kre33"/>
</dbReference>
<keyword evidence="5 10" id="KW-0547">Nucleotide-binding</keyword>
<gene>
    <name evidence="17" type="primary">LOC107425552</name>
</gene>
<proteinExistence type="inferred from homology"/>
<keyword evidence="8 10" id="KW-0012">Acyltransferase</keyword>
<evidence type="ECO:0000259" key="15">
    <source>
        <dbReference type="Pfam" id="PF13725"/>
    </source>
</evidence>
<dbReference type="GO" id="GO:0051391">
    <property type="term" value="P:tRNA acetylation"/>
    <property type="evidence" value="ECO:0007669"/>
    <property type="project" value="UniProtKB-UniRule"/>
</dbReference>
<evidence type="ECO:0000313" key="16">
    <source>
        <dbReference type="Proteomes" id="UP001652623"/>
    </source>
</evidence>
<dbReference type="Gene3D" id="3.40.630.30">
    <property type="match status" value="1"/>
</dbReference>
<dbReference type="GO" id="GO:0005524">
    <property type="term" value="F:ATP binding"/>
    <property type="evidence" value="ECO:0007669"/>
    <property type="project" value="UniProtKB-UniRule"/>
</dbReference>
<dbReference type="InParanoid" id="A0A6P4A663"/>
<evidence type="ECO:0000256" key="7">
    <source>
        <dbReference type="ARBA" id="ARBA00023242"/>
    </source>
</evidence>
<dbReference type="Pfam" id="PF08351">
    <property type="entry name" value="TmcA_N"/>
    <property type="match status" value="1"/>
</dbReference>
<name>A0A6P4A663_ZIZJJ</name>
<keyword evidence="7 10" id="KW-0539">Nucleus</keyword>
<reference evidence="17" key="1">
    <citation type="submission" date="2025-08" db="UniProtKB">
        <authorList>
            <consortium name="RefSeq"/>
        </authorList>
    </citation>
    <scope>IDENTIFICATION</scope>
    <source>
        <tissue evidence="17">Seedling</tissue>
    </source>
</reference>
<sequence length="1044" mass="117925">MESEGAPFQKDRVRKKVDERIRTLIENGVKTRHRSMFVIIGDKSRDQIVNLHYLLGKAATKFKPTVLWCYKDKLDISSHKKKRAKQMKKLLLRGQLDRDKVDDFSLFLETGGLTYCLYKDSERILGNTFRMCILQDFEAVTPNLLARTIETVEGGGLVVLLLRSLSSLTSLYTMVMDVHERFRTESHSEAAGRFNERFLLSLASCKTCVVMDDELNILPISSHIRSIRPIPVKEDSGGLSEAEQDLKNLKEQLNDDFPVGPLIQKCCTLDQGKAVITFLDSILDKTLRSTVALLAARGRGKSAALGLAIAGAVAAGYSNIYVTAPSPENLKTLFEFVCYGLKALEYKEHLDFDVVKSANPEFKKATIRINIYKQHRQTIQYIQPHEHEKLSQVELLVIDEAAAIPLPIVKSLLGPYLVFLSSTVNGYEGTGRSLSLKLLQQLEEQSQASAKSVEGSLSGRLFKKIELNESIRYASGDPIESWLHGLLCLDVTNSIPKLNGLPPPSECDLYYVNRDTLFSYHKDSELFLQRMMALYVSSHYKNSPNDLQLMADAPAHHLFVLLGPVDESKNQLPDILCVIQVCLEGQISRKSAIRSLSDGHQPFGDQIPWKFCEQFQDTVFPSLSGARIVRIATHPSAMKLGYGSQAVELLTRYFEGQLTPISEMDSEDLTQSSPVRVTDAAQKASLLEENIKPRTDLPHLLIHLRERRPEKLHYIGVSFGLTLDLFRFWRRHKFAPFYIGQIQNAVTGEHTCMVLKPLNNDDIEGSGSDKWGFFEPFYQDFRLRFTRLLGLSFRAMEYKLAMSILDPKINFVEELESGMSNVDRFITSIKELFSPYDVKRLEAYTNNLADFHMILDLVPILAHVYFQEKLPVTLSYVQASILLCIGLQNQNISYLEGQLKLERQQILSLFIKVMKKFYKYLQSVASKEIESSLPRLKEIVLEPHNISVDEDLNVAAKRVEEGMRSNTEGLFDPAFLQQYAIVDNEADFESALQNGSSKITSGGIISVKSSGNKTERHGISKNSHKIGKRNKNDQGPKSNKKRKS</sequence>
<evidence type="ECO:0000256" key="5">
    <source>
        <dbReference type="ARBA" id="ARBA00022741"/>
    </source>
</evidence>
<feature type="region of interest" description="Disordered" evidence="11">
    <location>
        <begin position="1003"/>
        <end position="1044"/>
    </location>
</feature>
<dbReference type="RefSeq" id="XP_015891045.1">
    <property type="nucleotide sequence ID" value="XM_016035559.4"/>
</dbReference>
<evidence type="ECO:0000259" key="13">
    <source>
        <dbReference type="Pfam" id="PF08351"/>
    </source>
</evidence>
<feature type="domain" description="Possible tRNA binding" evidence="15">
    <location>
        <begin position="773"/>
        <end position="991"/>
    </location>
</feature>
<comment type="catalytic activity">
    <reaction evidence="10">
        <text>a cytidine in tRNA + acetyl-CoA + ATP + H2O = an N(4)-acetylcytidine in tRNA + ADP + phosphate + CoA + H(+)</text>
        <dbReference type="Rhea" id="RHEA:53876"/>
        <dbReference type="Rhea" id="RHEA-COMP:13670"/>
        <dbReference type="Rhea" id="RHEA-COMP:13671"/>
        <dbReference type="ChEBI" id="CHEBI:15377"/>
        <dbReference type="ChEBI" id="CHEBI:15378"/>
        <dbReference type="ChEBI" id="CHEBI:30616"/>
        <dbReference type="ChEBI" id="CHEBI:43474"/>
        <dbReference type="ChEBI" id="CHEBI:57287"/>
        <dbReference type="ChEBI" id="CHEBI:57288"/>
        <dbReference type="ChEBI" id="CHEBI:74900"/>
        <dbReference type="ChEBI" id="CHEBI:82748"/>
        <dbReference type="ChEBI" id="CHEBI:456216"/>
    </reaction>
</comment>
<evidence type="ECO:0000256" key="6">
    <source>
        <dbReference type="ARBA" id="ARBA00022840"/>
    </source>
</evidence>
<feature type="domain" description="TcmA/NAT10 helicase" evidence="12">
    <location>
        <begin position="293"/>
        <end position="490"/>
    </location>
</feature>
<dbReference type="SMR" id="A0A6P4A663"/>
<dbReference type="KEGG" id="zju:107425552"/>
<dbReference type="InterPro" id="IPR000182">
    <property type="entry name" value="GNAT_dom"/>
</dbReference>
<dbReference type="Pfam" id="PF13725">
    <property type="entry name" value="tRNA_bind_2"/>
    <property type="match status" value="1"/>
</dbReference>
<feature type="domain" description="N-acetyltransferase" evidence="14">
    <location>
        <begin position="530"/>
        <end position="759"/>
    </location>
</feature>
<comment type="subcellular location">
    <subcellularLocation>
        <location evidence="1 10">Nucleus</location>
        <location evidence="1 10">Nucleolus</location>
    </subcellularLocation>
</comment>
<comment type="catalytic activity">
    <reaction evidence="10">
        <text>a cytidine in 18S rRNA + acetyl-CoA + ATP + H2O = an N(4)-acetylcytidine in 18S rRNA + ADP + phosphate + CoA + H(+)</text>
        <dbReference type="Rhea" id="RHEA:51424"/>
        <dbReference type="Rhea" id="RHEA-COMP:13575"/>
        <dbReference type="Rhea" id="RHEA-COMP:13576"/>
        <dbReference type="ChEBI" id="CHEBI:15377"/>
        <dbReference type="ChEBI" id="CHEBI:15378"/>
        <dbReference type="ChEBI" id="CHEBI:30616"/>
        <dbReference type="ChEBI" id="CHEBI:43474"/>
        <dbReference type="ChEBI" id="CHEBI:57287"/>
        <dbReference type="ChEBI" id="CHEBI:57288"/>
        <dbReference type="ChEBI" id="CHEBI:74900"/>
        <dbReference type="ChEBI" id="CHEBI:82748"/>
        <dbReference type="ChEBI" id="CHEBI:456216"/>
    </reaction>
</comment>
<feature type="binding site" evidence="10">
    <location>
        <position position="731"/>
    </location>
    <ligand>
        <name>acetyl-CoA</name>
        <dbReference type="ChEBI" id="CHEBI:57288"/>
    </ligand>
</feature>
<keyword evidence="3 10" id="KW-0808">Transferase</keyword>
<evidence type="ECO:0000259" key="14">
    <source>
        <dbReference type="Pfam" id="PF13718"/>
    </source>
</evidence>
<evidence type="ECO:0000313" key="17">
    <source>
        <dbReference type="RefSeq" id="XP_015891045.1"/>
    </source>
</evidence>
<organism evidence="16 17">
    <name type="scientific">Ziziphus jujuba</name>
    <name type="common">Chinese jujube</name>
    <name type="synonym">Ziziphus sativa</name>
    <dbReference type="NCBI Taxonomy" id="326968"/>
    <lineage>
        <taxon>Eukaryota</taxon>
        <taxon>Viridiplantae</taxon>
        <taxon>Streptophyta</taxon>
        <taxon>Embryophyta</taxon>
        <taxon>Tracheophyta</taxon>
        <taxon>Spermatophyta</taxon>
        <taxon>Magnoliopsida</taxon>
        <taxon>eudicotyledons</taxon>
        <taxon>Gunneridae</taxon>
        <taxon>Pentapetalae</taxon>
        <taxon>rosids</taxon>
        <taxon>fabids</taxon>
        <taxon>Rosales</taxon>
        <taxon>Rhamnaceae</taxon>
        <taxon>Paliureae</taxon>
        <taxon>Ziziphus</taxon>
    </lineage>
</organism>
<dbReference type="InterPro" id="IPR013562">
    <property type="entry name" value="TmcA/NAT10_N"/>
</dbReference>
<evidence type="ECO:0000256" key="10">
    <source>
        <dbReference type="HAMAP-Rule" id="MF_03211"/>
    </source>
</evidence>
<dbReference type="AlphaFoldDB" id="A0A6P4A663"/>
<dbReference type="Pfam" id="PF13718">
    <property type="entry name" value="GNAT_acetyltr_2"/>
    <property type="match status" value="1"/>
</dbReference>